<dbReference type="InterPro" id="IPR004314">
    <property type="entry name" value="Neprosin"/>
</dbReference>
<dbReference type="HOGENOM" id="CLU_710153_0_0_1"/>
<dbReference type="PANTHER" id="PTHR31589:SF110">
    <property type="entry name" value="PROTEIN, PUTATIVE (DUF239)-RELATED"/>
    <property type="match status" value="1"/>
</dbReference>
<organism evidence="3 4">
    <name type="scientific">[Torrubiella] hemipterigena</name>
    <dbReference type="NCBI Taxonomy" id="1531966"/>
    <lineage>
        <taxon>Eukaryota</taxon>
        <taxon>Fungi</taxon>
        <taxon>Dikarya</taxon>
        <taxon>Ascomycota</taxon>
        <taxon>Pezizomycotina</taxon>
        <taxon>Sordariomycetes</taxon>
        <taxon>Hypocreomycetidae</taxon>
        <taxon>Hypocreales</taxon>
        <taxon>Clavicipitaceae</taxon>
        <taxon>Clavicipitaceae incertae sedis</taxon>
        <taxon>'Torrubiella' clade</taxon>
    </lineage>
</organism>
<accession>A0A0A1TID2</accession>
<evidence type="ECO:0000259" key="2">
    <source>
        <dbReference type="PROSITE" id="PS52045"/>
    </source>
</evidence>
<reference evidence="3 4" key="1">
    <citation type="journal article" date="2015" name="Genome Announc.">
        <title>Draft Genome Sequence and Gene Annotation of the Entomopathogenic Fungus Verticillium hemipterigenum.</title>
        <authorList>
            <person name="Horn F."/>
            <person name="Habel A."/>
            <person name="Scharf D.H."/>
            <person name="Dworschak J."/>
            <person name="Brakhage A.A."/>
            <person name="Guthke R."/>
            <person name="Hertweck C."/>
            <person name="Linde J."/>
        </authorList>
    </citation>
    <scope>NUCLEOTIDE SEQUENCE [LARGE SCALE GENOMIC DNA]</scope>
</reference>
<name>A0A0A1TID2_9HYPO</name>
<feature type="domain" description="Neprosin PEP catalytic" evidence="2">
    <location>
        <begin position="113"/>
        <end position="384"/>
    </location>
</feature>
<keyword evidence="1" id="KW-0732">Signal</keyword>
<dbReference type="Pfam" id="PF03080">
    <property type="entry name" value="Neprosin"/>
    <property type="match status" value="1"/>
</dbReference>
<sequence length="388" mass="42385">MFKVLLQVLALGLLAPQASASPIAASNPPYKVVKTTTNSYGDTIDWVMRESQGAIATPPPAELLGKRVLAENVTSLTFAHLIAQPQNQGPAGSVPVMRSSGRFPNKVANPLLIKDAGAQRRAVGDHYYANSAQNVANHGGGADFSMFNPYVEDNDDFSLIQVAVARNVQDPDYGRVVQTVEAGWMHYYDVGQNSNAPFLFTFYNTDGYHHQADNLGGYNQQYKGWVQYDSTVHPGYRFSPISTIDGEQHDLRIQYYLYQNNWWLYVAGKAIGYYPASLFSQKQAASKTLSSGSDSIAFYGEVTTSRADGTNTDMGSGNYPDTGYGKAGYIRNIQYYDTSDALVGYNTNLVAQDANRGYKIAPFFNSGKSGWNSYMFLGGPGSDGKIGK</sequence>
<protein>
    <recommendedName>
        <fullName evidence="2">Neprosin PEP catalytic domain-containing protein</fullName>
    </recommendedName>
</protein>
<dbReference type="OrthoDB" id="1858978at2759"/>
<evidence type="ECO:0000313" key="4">
    <source>
        <dbReference type="Proteomes" id="UP000039046"/>
    </source>
</evidence>
<feature type="chain" id="PRO_5001990268" description="Neprosin PEP catalytic domain-containing protein" evidence="1">
    <location>
        <begin position="21"/>
        <end position="388"/>
    </location>
</feature>
<dbReference type="PROSITE" id="PS52045">
    <property type="entry name" value="NEPROSIN_PEP_CD"/>
    <property type="match status" value="1"/>
</dbReference>
<dbReference type="AlphaFoldDB" id="A0A0A1TID2"/>
<dbReference type="InterPro" id="IPR053168">
    <property type="entry name" value="Glutamic_endopeptidase"/>
</dbReference>
<evidence type="ECO:0000313" key="3">
    <source>
        <dbReference type="EMBL" id="CEJ90360.1"/>
    </source>
</evidence>
<feature type="signal peptide" evidence="1">
    <location>
        <begin position="1"/>
        <end position="20"/>
    </location>
</feature>
<evidence type="ECO:0000256" key="1">
    <source>
        <dbReference type="SAM" id="SignalP"/>
    </source>
</evidence>
<keyword evidence="4" id="KW-1185">Reference proteome</keyword>
<dbReference type="EMBL" id="CDHN01000003">
    <property type="protein sequence ID" value="CEJ90360.1"/>
    <property type="molecule type" value="Genomic_DNA"/>
</dbReference>
<dbReference type="Proteomes" id="UP000039046">
    <property type="component" value="Unassembled WGS sequence"/>
</dbReference>
<dbReference type="PANTHER" id="PTHR31589">
    <property type="entry name" value="PROTEIN, PUTATIVE (DUF239)-RELATED-RELATED"/>
    <property type="match status" value="1"/>
</dbReference>
<proteinExistence type="predicted"/>
<dbReference type="STRING" id="1531966.A0A0A1TID2"/>
<gene>
    <name evidence="3" type="ORF">VHEMI06149</name>
</gene>